<comment type="caution">
    <text evidence="3">The sequence shown here is derived from an EMBL/GenBank/DDBJ whole genome shotgun (WGS) entry which is preliminary data.</text>
</comment>
<dbReference type="Proteomes" id="UP001163846">
    <property type="component" value="Unassembled WGS sequence"/>
</dbReference>
<evidence type="ECO:0000313" key="4">
    <source>
        <dbReference type="Proteomes" id="UP001163846"/>
    </source>
</evidence>
<accession>A0AA38NUF0</accession>
<gene>
    <name evidence="3" type="ORF">F5878DRAFT_648182</name>
</gene>
<evidence type="ECO:0000313" key="3">
    <source>
        <dbReference type="EMBL" id="KAJ3830828.1"/>
    </source>
</evidence>
<dbReference type="AlphaFoldDB" id="A0AA38NUF0"/>
<keyword evidence="2" id="KW-0732">Signal</keyword>
<keyword evidence="4" id="KW-1185">Reference proteome</keyword>
<feature type="signal peptide" evidence="2">
    <location>
        <begin position="1"/>
        <end position="20"/>
    </location>
</feature>
<reference evidence="3" key="1">
    <citation type="submission" date="2022-08" db="EMBL/GenBank/DDBJ databases">
        <authorList>
            <consortium name="DOE Joint Genome Institute"/>
            <person name="Min B."/>
            <person name="Riley R."/>
            <person name="Sierra-Patev S."/>
            <person name="Naranjo-Ortiz M."/>
            <person name="Looney B."/>
            <person name="Konkel Z."/>
            <person name="Slot J.C."/>
            <person name="Sakamoto Y."/>
            <person name="Steenwyk J.L."/>
            <person name="Rokas A."/>
            <person name="Carro J."/>
            <person name="Camarero S."/>
            <person name="Ferreira P."/>
            <person name="Molpeceres G."/>
            <person name="Ruiz-Duenas F.J."/>
            <person name="Serrano A."/>
            <person name="Henrissat B."/>
            <person name="Drula E."/>
            <person name="Hughes K.W."/>
            <person name="Mata J.L."/>
            <person name="Ishikawa N.K."/>
            <person name="Vargas-Isla R."/>
            <person name="Ushijima S."/>
            <person name="Smith C.A."/>
            <person name="Ahrendt S."/>
            <person name="Andreopoulos W."/>
            <person name="He G."/>
            <person name="Labutti K."/>
            <person name="Lipzen A."/>
            <person name="Ng V."/>
            <person name="Sandor L."/>
            <person name="Barry K."/>
            <person name="Martinez A.T."/>
            <person name="Xiao Y."/>
            <person name="Gibbons J.G."/>
            <person name="Terashima K."/>
            <person name="Hibbett D.S."/>
            <person name="Grigoriev I.V."/>
        </authorList>
    </citation>
    <scope>NUCLEOTIDE SEQUENCE</scope>
    <source>
        <strain evidence="3">TFB9207</strain>
    </source>
</reference>
<name>A0AA38NUF0_9AGAR</name>
<feature type="region of interest" description="Disordered" evidence="1">
    <location>
        <begin position="67"/>
        <end position="104"/>
    </location>
</feature>
<evidence type="ECO:0000256" key="2">
    <source>
        <dbReference type="SAM" id="SignalP"/>
    </source>
</evidence>
<proteinExistence type="predicted"/>
<feature type="non-terminal residue" evidence="3">
    <location>
        <position position="1"/>
    </location>
</feature>
<sequence length="104" mass="11290">MSRVLWWLLLSFLPIALVHATPPAPPVTICSRKTRSRATFGYYIIPTRSVEELISQALESFGHIQPDYVDEPMVEPPPEAVTSDPGPSTTQSSDSNSSSGSNSS</sequence>
<evidence type="ECO:0000256" key="1">
    <source>
        <dbReference type="SAM" id="MobiDB-lite"/>
    </source>
</evidence>
<organism evidence="3 4">
    <name type="scientific">Lentinula raphanica</name>
    <dbReference type="NCBI Taxonomy" id="153919"/>
    <lineage>
        <taxon>Eukaryota</taxon>
        <taxon>Fungi</taxon>
        <taxon>Dikarya</taxon>
        <taxon>Basidiomycota</taxon>
        <taxon>Agaricomycotina</taxon>
        <taxon>Agaricomycetes</taxon>
        <taxon>Agaricomycetidae</taxon>
        <taxon>Agaricales</taxon>
        <taxon>Marasmiineae</taxon>
        <taxon>Omphalotaceae</taxon>
        <taxon>Lentinula</taxon>
    </lineage>
</organism>
<dbReference type="EMBL" id="MU808175">
    <property type="protein sequence ID" value="KAJ3830828.1"/>
    <property type="molecule type" value="Genomic_DNA"/>
</dbReference>
<feature type="compositionally biased region" description="Low complexity" evidence="1">
    <location>
        <begin position="88"/>
        <end position="104"/>
    </location>
</feature>
<feature type="chain" id="PRO_5041343334" evidence="2">
    <location>
        <begin position="21"/>
        <end position="104"/>
    </location>
</feature>
<protein>
    <submittedName>
        <fullName evidence="3">Uncharacterized protein</fullName>
    </submittedName>
</protein>